<feature type="compositionally biased region" description="Basic and acidic residues" evidence="5">
    <location>
        <begin position="1094"/>
        <end position="1106"/>
    </location>
</feature>
<dbReference type="GO" id="GO:0016925">
    <property type="term" value="P:protein sumoylation"/>
    <property type="evidence" value="ECO:0000318"/>
    <property type="project" value="GO_Central"/>
</dbReference>
<dbReference type="GO" id="GO:0008270">
    <property type="term" value="F:zinc ion binding"/>
    <property type="evidence" value="ECO:0007669"/>
    <property type="project" value="UniProtKB-KW"/>
</dbReference>
<dbReference type="CDD" id="cd16650">
    <property type="entry name" value="SP-RING_PIAS-like"/>
    <property type="match status" value="1"/>
</dbReference>
<keyword evidence="3" id="KW-0862">Zinc</keyword>
<feature type="compositionally biased region" description="Basic and acidic residues" evidence="5">
    <location>
        <begin position="1646"/>
        <end position="1660"/>
    </location>
</feature>
<dbReference type="SUPFAM" id="SSF57850">
    <property type="entry name" value="RING/U-box"/>
    <property type="match status" value="1"/>
</dbReference>
<proteinExistence type="predicted"/>
<organism evidence="7 8">
    <name type="scientific">Klebsormidium nitens</name>
    <name type="common">Green alga</name>
    <name type="synonym">Ulothrix nitens</name>
    <dbReference type="NCBI Taxonomy" id="105231"/>
    <lineage>
        <taxon>Eukaryota</taxon>
        <taxon>Viridiplantae</taxon>
        <taxon>Streptophyta</taxon>
        <taxon>Klebsormidiophyceae</taxon>
        <taxon>Klebsormidiales</taxon>
        <taxon>Klebsormidiaceae</taxon>
        <taxon>Klebsormidium</taxon>
    </lineage>
</organism>
<dbReference type="PANTHER" id="PTHR10782:SF4">
    <property type="entry name" value="TONALLI, ISOFORM E"/>
    <property type="match status" value="1"/>
</dbReference>
<dbReference type="Gene3D" id="3.30.40.10">
    <property type="entry name" value="Zinc/RING finger domain, C3HC4 (zinc finger)"/>
    <property type="match status" value="1"/>
</dbReference>
<sequence length="2025" mass="215050">MAATKEHVATGRRPSRRAGLDADELPVAGEVDGILAELEELIHSAELALAAGKHRRQGEHVCTAMCMRIRSLEGMLVAAPGVAAAADNPRRGEGFGSRGRPRGGAAPQGNETGSEEESGGGREQGGGPGDAEGRRHWSEVFDEKQRELVGSLVARLPAIVKRFAQAQRALLCDVADNLMQALDLPLVMQEHKPKKSEKGTPPWVKPKLQTPEGLQELVTLARDTKFCSYEEVVKQIQQANQRSRKKLGADDGSGSEDCAQGVEPRAETWSILLTCPVTLTRMQVPARSLACKHLECFDLLSHLRSNAGTHLKQWHCPICKKSATWNELIVDKYVEKLLADAPPDASELVIRPDASWAVKSAAETLEKLGFLREFVNLADSADDSDSDGEVHSAKATLSPFQDQAKPPSPISKLREEESNPVPERIRVELELADEEAQDEGETEVSANPPGQGVTSAGGSGSASRPATPEEGSPLGSGLRHAARRYAARLLRNFVSPPEKQPGVAATGGPVRNGEPGPDLAPDPKTNPLVPERGGEAASTSRRFSLATPRVIEAERGGFRQPGKTKSGTEPKQPDAVHGSDRGRTGGRPSLPVGRRELAGLDAQAPVPESRLRGSNPETRRNLPGNKDPGTPEKAVGQSVGKAQAQTKAKTFGWGGARVKGSGSRAEKAGDGAKRDQVGGLQTQRKTSEWGVRRIKGIGKRSKHASSVNTGGLGEGGDAGALGGGVQRGRGAGREGQGIELSKMARHLQKARQRKETPGEGGETGLRRKRKASRDGKPARKKRKHVSVNELAGAGPRKRGRPPSGDSEAPRKKNREEGGSAGFGAGIGSGAAKATGKVFPRKRDGTFAKVADAGAKIVSKGRGWVSLTTARAGPVKNGPRNVLESGTRSHSESDSDVPIARLSKGTTPGKVKGTAKPAGLDEGLGEGFGKRVRKQSVRLGEPVSAVQSSRSGGVSGFGPDLGSVSDSGFLAASGFGPGGLPNDSSPIKSKVNVEKPKDGGTTPDSARGESARGETSGRAAQSGSTKLGRESGEKVRRSSESGVKAPSEAGKSTRAVDKSTLAFLEALSRTEQKHEEYLRKKSSERGGANTAGKTAPEKGRGESRSPLDRGGASTAGRYPPEQETGESRMPATGFEVPLPEASNGETQQEGGVSATDWEAVFRSRSTPPEVSGTAQANTRREPESSALSEKVNSDKGAEDNGADSVGRKGEAQTAGLAEKQKEGSAEKGAAASGRATLGAANVAVSLQNTASYSCDTIACHHPHDGGIKSVANKGTVWFEKDSMQVQLSFRKELGLPPRIWPLEDVGLVMGFRATASEWPCQECIVIAVLLQKALSPDSTTQGGRQRGADPAFILFEINADEWGRKQAPPKWTERITFVDVESDIAGSTGSRARDVIARERRDALWDRAIAECTTLVELPKEAPLGPASPEPVHTTPVSAPRESAPVTPVAREVQEPPAVERTSKEKESPPNPLPPSPSVLPDTFRTAELRETRGGNGSETAEGAGGRRDPPGAGPRLVVSGESLKEGGAKGAVEKDVRKGDKPSESDPRTADGGPAGEGARKEEAGKGAIEKDVRKEDTRSERDPRTAEDGPASGGAREGEAGKRPVTKDVRKEEKPFERDTRTAEGGPAGGGVRGDEAGKRAVTNDVRKEHERSERDPRTAEGGPAGGGVRKEESRKVAVEKDVRKVKGSTVRTQRTAEGGPESEENREDKREKGGIAEDGGGNAFAERWRAGLQKKDASKGKEVPPAQTRETAPPRFNSNRLRVGTLTVRQGTVRFTRDGLKVSLVHRKPEYWSEQLEWPLEELGLGYASLFPAASGGNDYAVIRLALKRGIPWQVANRLGTTVQDAGAPVVVFELRLSDWRKVESFPAWRGSCGSCSYVYAYYLKERRDCNEDVRDWLWRRDAEWFDKDTANRWQLGSRPVARMTRPATPADAPADAITGKGGNRDTQPGGAGGAQRGEPSARGKAARAVGEGSPPLTRGQRAASLGDLNIDPHTEVIDLTLEASDGEGETIWRKERKRRRAG</sequence>
<feature type="compositionally biased region" description="Basic and acidic residues" evidence="5">
    <location>
        <begin position="1026"/>
        <end position="1038"/>
    </location>
</feature>
<feature type="compositionally biased region" description="Basic residues" evidence="5">
    <location>
        <begin position="692"/>
        <end position="703"/>
    </location>
</feature>
<keyword evidence="2 4" id="KW-0863">Zinc-finger</keyword>
<evidence type="ECO:0000256" key="2">
    <source>
        <dbReference type="ARBA" id="ARBA00022771"/>
    </source>
</evidence>
<feature type="compositionally biased region" description="Basic and acidic residues" evidence="5">
    <location>
        <begin position="566"/>
        <end position="583"/>
    </location>
</feature>
<dbReference type="InterPro" id="IPR013083">
    <property type="entry name" value="Znf_RING/FYVE/PHD"/>
</dbReference>
<evidence type="ECO:0000256" key="1">
    <source>
        <dbReference type="ARBA" id="ARBA00022723"/>
    </source>
</evidence>
<gene>
    <name evidence="7" type="ORF">KFL_001700260</name>
</gene>
<dbReference type="OrthoDB" id="10263264at2759"/>
<reference evidence="7 8" key="1">
    <citation type="journal article" date="2014" name="Nat. Commun.">
        <title>Klebsormidium flaccidum genome reveals primary factors for plant terrestrial adaptation.</title>
        <authorList>
            <person name="Hori K."/>
            <person name="Maruyama F."/>
            <person name="Fujisawa T."/>
            <person name="Togashi T."/>
            <person name="Yamamoto N."/>
            <person name="Seo M."/>
            <person name="Sato S."/>
            <person name="Yamada T."/>
            <person name="Mori H."/>
            <person name="Tajima N."/>
            <person name="Moriyama T."/>
            <person name="Ikeuchi M."/>
            <person name="Watanabe M."/>
            <person name="Wada H."/>
            <person name="Kobayashi K."/>
            <person name="Saito M."/>
            <person name="Masuda T."/>
            <person name="Sasaki-Sekimoto Y."/>
            <person name="Mashiguchi K."/>
            <person name="Awai K."/>
            <person name="Shimojima M."/>
            <person name="Masuda S."/>
            <person name="Iwai M."/>
            <person name="Nobusawa T."/>
            <person name="Narise T."/>
            <person name="Kondo S."/>
            <person name="Saito H."/>
            <person name="Sato R."/>
            <person name="Murakawa M."/>
            <person name="Ihara Y."/>
            <person name="Oshima-Yamada Y."/>
            <person name="Ohtaka K."/>
            <person name="Satoh M."/>
            <person name="Sonobe K."/>
            <person name="Ishii M."/>
            <person name="Ohtani R."/>
            <person name="Kanamori-Sato M."/>
            <person name="Honoki R."/>
            <person name="Miyazaki D."/>
            <person name="Mochizuki H."/>
            <person name="Umetsu J."/>
            <person name="Higashi K."/>
            <person name="Shibata D."/>
            <person name="Kamiya Y."/>
            <person name="Sato N."/>
            <person name="Nakamura Y."/>
            <person name="Tabata S."/>
            <person name="Ida S."/>
            <person name="Kurokawa K."/>
            <person name="Ohta H."/>
        </authorList>
    </citation>
    <scope>NUCLEOTIDE SEQUENCE [LARGE SCALE GENOMIC DNA]</scope>
    <source>
        <strain evidence="7 8">NIES-2285</strain>
    </source>
</reference>
<feature type="region of interest" description="Disordered" evidence="5">
    <location>
        <begin position="1420"/>
        <end position="1759"/>
    </location>
</feature>
<feature type="compositionally biased region" description="Basic and acidic residues" evidence="5">
    <location>
        <begin position="807"/>
        <end position="817"/>
    </location>
</feature>
<keyword evidence="1" id="KW-0479">Metal-binding</keyword>
<dbReference type="PROSITE" id="PS51044">
    <property type="entry name" value="ZF_SP_RING"/>
    <property type="match status" value="1"/>
</dbReference>
<evidence type="ECO:0000256" key="5">
    <source>
        <dbReference type="SAM" id="MobiDB-lite"/>
    </source>
</evidence>
<evidence type="ECO:0000313" key="7">
    <source>
        <dbReference type="EMBL" id="GAQ83971.1"/>
    </source>
</evidence>
<feature type="compositionally biased region" description="Low complexity" evidence="5">
    <location>
        <begin position="1924"/>
        <end position="1939"/>
    </location>
</feature>
<evidence type="ECO:0000313" key="8">
    <source>
        <dbReference type="Proteomes" id="UP000054558"/>
    </source>
</evidence>
<protein>
    <submittedName>
        <fullName evidence="7">E3 SUMO-protein ligase PIAS1</fullName>
    </submittedName>
</protein>
<dbReference type="Proteomes" id="UP000054558">
    <property type="component" value="Unassembled WGS sequence"/>
</dbReference>
<dbReference type="InterPro" id="IPR004181">
    <property type="entry name" value="Znf_MIZ"/>
</dbReference>
<dbReference type="PANTHER" id="PTHR10782">
    <property type="entry name" value="ZINC FINGER MIZ DOMAIN-CONTAINING PROTEIN"/>
    <property type="match status" value="1"/>
</dbReference>
<feature type="region of interest" description="Disordered" evidence="5">
    <location>
        <begin position="1919"/>
        <end position="1992"/>
    </location>
</feature>
<feature type="compositionally biased region" description="Basic and acidic residues" evidence="5">
    <location>
        <begin position="664"/>
        <end position="676"/>
    </location>
</feature>
<dbReference type="Pfam" id="PF02891">
    <property type="entry name" value="zf-MIZ"/>
    <property type="match status" value="1"/>
</dbReference>
<feature type="region of interest" description="Disordered" evidence="5">
    <location>
        <begin position="381"/>
        <end position="837"/>
    </location>
</feature>
<feature type="compositionally biased region" description="Pro residues" evidence="5">
    <location>
        <begin position="1468"/>
        <end position="1477"/>
    </location>
</feature>
<dbReference type="EMBL" id="DF237119">
    <property type="protein sequence ID" value="GAQ83971.1"/>
    <property type="molecule type" value="Genomic_DNA"/>
</dbReference>
<feature type="compositionally biased region" description="Basic and acidic residues" evidence="5">
    <location>
        <begin position="412"/>
        <end position="429"/>
    </location>
</feature>
<feature type="compositionally biased region" description="Basic and acidic residues" evidence="5">
    <location>
        <begin position="1067"/>
        <end position="1083"/>
    </location>
</feature>
<dbReference type="STRING" id="105231.A0A1Y1I469"/>
<feature type="compositionally biased region" description="Gly residues" evidence="5">
    <location>
        <begin position="710"/>
        <end position="735"/>
    </location>
</feature>
<feature type="region of interest" description="Disordered" evidence="5">
    <location>
        <begin position="869"/>
        <end position="1227"/>
    </location>
</feature>
<dbReference type="GO" id="GO:0000785">
    <property type="term" value="C:chromatin"/>
    <property type="evidence" value="ECO:0000318"/>
    <property type="project" value="GO_Central"/>
</dbReference>
<feature type="compositionally biased region" description="Basic and acidic residues" evidence="5">
    <location>
        <begin position="1728"/>
        <end position="1744"/>
    </location>
</feature>
<dbReference type="GO" id="GO:0016874">
    <property type="term" value="F:ligase activity"/>
    <property type="evidence" value="ECO:0007669"/>
    <property type="project" value="UniProtKB-KW"/>
</dbReference>
<keyword evidence="8" id="KW-1185">Reference proteome</keyword>
<accession>A0A1Y1I469</accession>
<feature type="domain" description="SP-RING-type" evidence="6">
    <location>
        <begin position="256"/>
        <end position="347"/>
    </location>
</feature>
<feature type="compositionally biased region" description="Basic and acidic residues" evidence="5">
    <location>
        <begin position="1708"/>
        <end position="1717"/>
    </location>
</feature>
<feature type="compositionally biased region" description="Basic and acidic residues" evidence="5">
    <location>
        <begin position="1558"/>
        <end position="1588"/>
    </location>
</feature>
<feature type="compositionally biased region" description="Polar residues" evidence="5">
    <location>
        <begin position="1162"/>
        <end position="1176"/>
    </location>
</feature>
<feature type="compositionally biased region" description="Gly residues" evidence="5">
    <location>
        <begin position="818"/>
        <end position="828"/>
    </location>
</feature>
<feature type="compositionally biased region" description="Basic and acidic residues" evidence="5">
    <location>
        <begin position="1670"/>
        <end position="1686"/>
    </location>
</feature>
<keyword evidence="7" id="KW-0436">Ligase</keyword>
<evidence type="ECO:0000259" key="6">
    <source>
        <dbReference type="PROSITE" id="PS51044"/>
    </source>
</evidence>
<feature type="compositionally biased region" description="Basic and acidic residues" evidence="5">
    <location>
        <begin position="1522"/>
        <end position="1549"/>
    </location>
</feature>
<feature type="compositionally biased region" description="Acidic residues" evidence="5">
    <location>
        <begin position="430"/>
        <end position="442"/>
    </location>
</feature>
<feature type="region of interest" description="Disordered" evidence="5">
    <location>
        <begin position="86"/>
        <end position="134"/>
    </location>
</feature>
<evidence type="ECO:0000256" key="3">
    <source>
        <dbReference type="ARBA" id="ARBA00022833"/>
    </source>
</evidence>
<feature type="compositionally biased region" description="Basic and acidic residues" evidence="5">
    <location>
        <begin position="1597"/>
        <end position="1623"/>
    </location>
</feature>
<dbReference type="OMA" id="KDHIHRR"/>
<dbReference type="GO" id="GO:0061665">
    <property type="term" value="F:SUMO ligase activity"/>
    <property type="evidence" value="ECO:0000318"/>
    <property type="project" value="GO_Central"/>
</dbReference>
<feature type="compositionally biased region" description="Gly residues" evidence="5">
    <location>
        <begin position="121"/>
        <end position="130"/>
    </location>
</feature>
<name>A0A1Y1I469_KLENI</name>
<feature type="compositionally biased region" description="Basic residues" evidence="5">
    <location>
        <begin position="743"/>
        <end position="752"/>
    </location>
</feature>
<evidence type="ECO:0000256" key="4">
    <source>
        <dbReference type="PROSITE-ProRule" id="PRU00452"/>
    </source>
</evidence>